<reference evidence="8 9" key="1">
    <citation type="submission" date="2016-04" db="EMBL/GenBank/DDBJ databases">
        <title>Genome sequence of Methanobrevibacter filiformis DSM 11501.</title>
        <authorList>
            <person name="Poehlein A."/>
            <person name="Seedorf H."/>
            <person name="Daniel R."/>
        </authorList>
    </citation>
    <scope>NUCLEOTIDE SEQUENCE [LARGE SCALE GENOMIC DNA]</scope>
    <source>
        <strain evidence="8 9">DSM 11501</strain>
    </source>
</reference>
<evidence type="ECO:0000313" key="8">
    <source>
        <dbReference type="EMBL" id="KZX10074.1"/>
    </source>
</evidence>
<accession>A0A165YZX9</accession>
<keyword evidence="3 6" id="KW-0812">Transmembrane</keyword>
<evidence type="ECO:0000256" key="4">
    <source>
        <dbReference type="ARBA" id="ARBA00022989"/>
    </source>
</evidence>
<dbReference type="RefSeq" id="WP_066974006.1">
    <property type="nucleotide sequence ID" value="NZ_LWMT01000288.1"/>
</dbReference>
<comment type="caution">
    <text evidence="8">The sequence shown here is derived from an EMBL/GenBank/DDBJ whole genome shotgun (WGS) entry which is preliminary data.</text>
</comment>
<dbReference type="InterPro" id="IPR025937">
    <property type="entry name" value="PDGLE_dom"/>
</dbReference>
<evidence type="ECO:0000256" key="6">
    <source>
        <dbReference type="SAM" id="Phobius"/>
    </source>
</evidence>
<name>A0A165YZX9_9EURY</name>
<evidence type="ECO:0000256" key="2">
    <source>
        <dbReference type="ARBA" id="ARBA00022475"/>
    </source>
</evidence>
<protein>
    <submittedName>
        <fullName evidence="8">Cobalt transport protein CbiN</fullName>
    </submittedName>
</protein>
<gene>
    <name evidence="8" type="ORF">MBFIL_19100</name>
</gene>
<feature type="transmembrane region" description="Helical" evidence="6">
    <location>
        <begin position="69"/>
        <end position="93"/>
    </location>
</feature>
<comment type="subcellular location">
    <subcellularLocation>
        <location evidence="1">Cell membrane</location>
    </subcellularLocation>
</comment>
<keyword evidence="4 6" id="KW-1133">Transmembrane helix</keyword>
<keyword evidence="5 6" id="KW-0472">Membrane</keyword>
<evidence type="ECO:0000313" key="9">
    <source>
        <dbReference type="Proteomes" id="UP000077066"/>
    </source>
</evidence>
<evidence type="ECO:0000259" key="7">
    <source>
        <dbReference type="Pfam" id="PF13190"/>
    </source>
</evidence>
<feature type="domain" description="PDGLE" evidence="7">
    <location>
        <begin position="6"/>
        <end position="95"/>
    </location>
</feature>
<organism evidence="8 9">
    <name type="scientific">Methanobrevibacter filiformis</name>
    <dbReference type="NCBI Taxonomy" id="55758"/>
    <lineage>
        <taxon>Archaea</taxon>
        <taxon>Methanobacteriati</taxon>
        <taxon>Methanobacteriota</taxon>
        <taxon>Methanomada group</taxon>
        <taxon>Methanobacteria</taxon>
        <taxon>Methanobacteriales</taxon>
        <taxon>Methanobacteriaceae</taxon>
        <taxon>Methanobrevibacter</taxon>
    </lineage>
</organism>
<sequence length="97" mass="10318">MNSKNKKFLVIGIIIAIVIAALAPFLASSNPDGLESATEKLNPQALEIEPVHESPMPDYMIPSFGESPISGSIAIIIGVIIVFALAYTAGIVLKRRN</sequence>
<dbReference type="STRING" id="55758.MBFIL_19100"/>
<feature type="transmembrane region" description="Helical" evidence="6">
    <location>
        <begin position="7"/>
        <end position="27"/>
    </location>
</feature>
<keyword evidence="2" id="KW-1003">Cell membrane</keyword>
<dbReference type="GO" id="GO:0005886">
    <property type="term" value="C:plasma membrane"/>
    <property type="evidence" value="ECO:0007669"/>
    <property type="project" value="UniProtKB-SubCell"/>
</dbReference>
<evidence type="ECO:0000256" key="3">
    <source>
        <dbReference type="ARBA" id="ARBA00022692"/>
    </source>
</evidence>
<evidence type="ECO:0000256" key="5">
    <source>
        <dbReference type="ARBA" id="ARBA00023136"/>
    </source>
</evidence>
<dbReference type="Pfam" id="PF13190">
    <property type="entry name" value="PDGLE"/>
    <property type="match status" value="1"/>
</dbReference>
<evidence type="ECO:0000256" key="1">
    <source>
        <dbReference type="ARBA" id="ARBA00004236"/>
    </source>
</evidence>
<dbReference type="AlphaFoldDB" id="A0A165YZX9"/>
<keyword evidence="9" id="KW-1185">Reference proteome</keyword>
<dbReference type="OrthoDB" id="142687at2157"/>
<dbReference type="Proteomes" id="UP000077066">
    <property type="component" value="Unassembled WGS sequence"/>
</dbReference>
<proteinExistence type="predicted"/>
<dbReference type="EMBL" id="LWMT01000288">
    <property type="protein sequence ID" value="KZX10074.1"/>
    <property type="molecule type" value="Genomic_DNA"/>
</dbReference>
<dbReference type="PATRIC" id="fig|55758.3.peg.2129"/>